<organism evidence="1 2">
    <name type="scientific">Pectobacterium bacteriophage PM2</name>
    <dbReference type="NCBI Taxonomy" id="1429794"/>
    <lineage>
        <taxon>Viruses</taxon>
        <taxon>Duplodnaviria</taxon>
        <taxon>Heunggongvirae</taxon>
        <taxon>Uroviricota</taxon>
        <taxon>Caudoviricetes</taxon>
        <taxon>Pantevenvirales</taxon>
        <taxon>Straboviridae</taxon>
        <taxon>Tevenvirinae</taxon>
        <taxon>Mosugukvirus</taxon>
        <taxon>Mosugukvirus pm2</taxon>
    </lineage>
</organism>
<name>A0A0A0Q3E3_9CAUD</name>
<proteinExistence type="predicted"/>
<accession>A0A0A0Q3E3</accession>
<reference evidence="1 2" key="1">
    <citation type="journal article" date="2015" name="Plant Pathol. J.">
        <title>Isolation and Genomic Characterization of the T4-Like Bacteriophage PM2 Infecting Pectobacterium carotovorum subsp. carotovorum.</title>
        <authorList>
            <person name="Lim J.A."/>
            <person name="Lee D.H."/>
            <person name="Heu S."/>
        </authorList>
    </citation>
    <scope>NUCLEOTIDE SEQUENCE [LARGE SCALE GENOMIC DNA]</scope>
</reference>
<dbReference type="EMBL" id="KF835987">
    <property type="protein sequence ID" value="AHY25052.1"/>
    <property type="molecule type" value="Genomic_DNA"/>
</dbReference>
<protein>
    <submittedName>
        <fullName evidence="1">Uncharacterized protein</fullName>
    </submittedName>
</protein>
<dbReference type="OrthoDB" id="41279at10239"/>
<dbReference type="KEGG" id="vg:26637983"/>
<sequence length="56" mass="5954">MKLPDPLEFAKRIASVQPIDGNILKDLIRVIGGSIIISAKPIPSEGSNKSVEALNV</sequence>
<evidence type="ECO:0000313" key="1">
    <source>
        <dbReference type="EMBL" id="AHY25052.1"/>
    </source>
</evidence>
<dbReference type="GeneID" id="26637983"/>
<gene>
    <name evidence="1" type="ORF">PM2_090</name>
</gene>
<evidence type="ECO:0000313" key="2">
    <source>
        <dbReference type="Proteomes" id="UP000030739"/>
    </source>
</evidence>
<dbReference type="RefSeq" id="YP_009211511.1">
    <property type="nucleotide sequence ID" value="NC_028940.1"/>
</dbReference>
<dbReference type="Proteomes" id="UP000030739">
    <property type="component" value="Segment"/>
</dbReference>
<keyword evidence="2" id="KW-1185">Reference proteome</keyword>